<dbReference type="RefSeq" id="XP_037141935.1">
    <property type="nucleotide sequence ID" value="XM_037286040.1"/>
</dbReference>
<dbReference type="CDD" id="cd09271">
    <property type="entry name" value="RNase_H2-C"/>
    <property type="match status" value="1"/>
</dbReference>
<dbReference type="OrthoDB" id="4067302at2759"/>
<dbReference type="EMBL" id="CP058604">
    <property type="protein sequence ID" value="QLG70207.1"/>
    <property type="molecule type" value="Genomic_DNA"/>
</dbReference>
<evidence type="ECO:0000313" key="1">
    <source>
        <dbReference type="EMBL" id="QLG70207.1"/>
    </source>
</evidence>
<dbReference type="KEGG" id="zmk:HG535_0A01450"/>
<keyword evidence="2" id="KW-1185">Reference proteome</keyword>
<dbReference type="GO" id="GO:0032299">
    <property type="term" value="C:ribonuclease H2 complex"/>
    <property type="evidence" value="ECO:0007669"/>
    <property type="project" value="InterPro"/>
</dbReference>
<dbReference type="GO" id="GO:0006401">
    <property type="term" value="P:RNA catabolic process"/>
    <property type="evidence" value="ECO:0007669"/>
    <property type="project" value="InterPro"/>
</dbReference>
<accession>A0A7H9AVM3</accession>
<organism evidence="1 2">
    <name type="scientific">Zygotorulaspora mrakii</name>
    <name type="common">Zygosaccharomyces mrakii</name>
    <dbReference type="NCBI Taxonomy" id="42260"/>
    <lineage>
        <taxon>Eukaryota</taxon>
        <taxon>Fungi</taxon>
        <taxon>Dikarya</taxon>
        <taxon>Ascomycota</taxon>
        <taxon>Saccharomycotina</taxon>
        <taxon>Saccharomycetes</taxon>
        <taxon>Saccharomycetales</taxon>
        <taxon>Saccharomycetaceae</taxon>
        <taxon>Zygotorulaspora</taxon>
    </lineage>
</organism>
<gene>
    <name evidence="1" type="ORF">HG535_0A01450</name>
</gene>
<reference evidence="1 2" key="1">
    <citation type="submission" date="2020-07" db="EMBL/GenBank/DDBJ databases">
        <title>The yeast mating-type switching endonuclease HO is a domesticated member of an unorthodox homing genetic element family.</title>
        <authorList>
            <person name="Coughlan A.Y."/>
            <person name="Lombardi L."/>
            <person name="Braun-Galleani S."/>
            <person name="Martos A.R."/>
            <person name="Galeote V."/>
            <person name="Bigey F."/>
            <person name="Dequin S."/>
            <person name="Byrne K.P."/>
            <person name="Wolfe K.H."/>
        </authorList>
    </citation>
    <scope>NUCLEOTIDE SEQUENCE [LARGE SCALE GENOMIC DNA]</scope>
    <source>
        <strain evidence="1 2">NRRL Y-6702</strain>
    </source>
</reference>
<dbReference type="AlphaFoldDB" id="A0A7H9AVM3"/>
<evidence type="ECO:0000313" key="2">
    <source>
        <dbReference type="Proteomes" id="UP000509704"/>
    </source>
</evidence>
<proteinExistence type="predicted"/>
<dbReference type="Gene3D" id="2.40.128.680">
    <property type="match status" value="1"/>
</dbReference>
<dbReference type="Pfam" id="PF08615">
    <property type="entry name" value="RNase_H2_suC"/>
    <property type="match status" value="1"/>
</dbReference>
<name>A0A7H9AVM3_ZYGMR</name>
<protein>
    <submittedName>
        <fullName evidence="1">Uncharacterized protein</fullName>
    </submittedName>
</protein>
<dbReference type="Proteomes" id="UP000509704">
    <property type="component" value="Chromosome 1"/>
</dbReference>
<dbReference type="InterPro" id="IPR013924">
    <property type="entry name" value="RNase_H2_suC"/>
</dbReference>
<dbReference type="GeneID" id="59233843"/>
<sequence length="138" mass="15825">MTEYTAHFIPCKVRYNGATEEFVDNFHCDNEDDLTLKRKEDDSLNGEKLCVRHIRGRKIVGKKFLGSDGYQTFLVKTGTREGEDGETGQISLDTTSKIEPIAKISSMINYERDGNEERLLEELEKFQQFLDVSDVIHS</sequence>